<dbReference type="EMBL" id="JAGVRK010000001">
    <property type="protein sequence ID" value="MBS2971010.1"/>
    <property type="molecule type" value="Genomic_DNA"/>
</dbReference>
<keyword evidence="4" id="KW-1185">Reference proteome</keyword>
<feature type="transmembrane region" description="Helical" evidence="1">
    <location>
        <begin position="394"/>
        <end position="412"/>
    </location>
</feature>
<keyword evidence="2" id="KW-0732">Signal</keyword>
<dbReference type="InterPro" id="IPR025060">
    <property type="entry name" value="DUF3999"/>
</dbReference>
<name>A0ABS5LJU7_9BACI</name>
<organism evidence="3 4">
    <name type="scientific">Metabacillus flavus</name>
    <dbReference type="NCBI Taxonomy" id="2823519"/>
    <lineage>
        <taxon>Bacteria</taxon>
        <taxon>Bacillati</taxon>
        <taxon>Bacillota</taxon>
        <taxon>Bacilli</taxon>
        <taxon>Bacillales</taxon>
        <taxon>Bacillaceae</taxon>
        <taxon>Metabacillus</taxon>
    </lineage>
</organism>
<dbReference type="Pfam" id="PF13163">
    <property type="entry name" value="DUF3999"/>
    <property type="match status" value="1"/>
</dbReference>
<proteinExistence type="predicted"/>
<protein>
    <submittedName>
        <fullName evidence="3">DUF3999 family protein</fullName>
    </submittedName>
</protein>
<dbReference type="RefSeq" id="WP_211561838.1">
    <property type="nucleotide sequence ID" value="NZ_JAGVRK010000001.1"/>
</dbReference>
<keyword evidence="1" id="KW-0472">Membrane</keyword>
<feature type="chain" id="PRO_5047172896" evidence="2">
    <location>
        <begin position="27"/>
        <end position="420"/>
    </location>
</feature>
<keyword evidence="1" id="KW-0812">Transmembrane</keyword>
<evidence type="ECO:0000313" key="3">
    <source>
        <dbReference type="EMBL" id="MBS2971010.1"/>
    </source>
</evidence>
<keyword evidence="1" id="KW-1133">Transmembrane helix</keyword>
<sequence>MFRLNKTMILLAAALVISSSPPPAKAESNLTNWKFAKNIEIQKEGNYQSLFLDEAVYSGAREDLGDVRIINEKGQTVPYYMKNGYGNSSKQEIIYSSETLPGREENGNTLYDFKIIQEEKNTDILGETLKADLPDQPFLKKVEVLGSYDGLKWEAVKEDTLYNTGVVKKDTIDLGMAMKFSYYRIKVIGNTEKIVLPGLSLIHSETTESFKEFSKKKTPEFTTVDKGKQTIVTIENNQRLKTAKVSLKAEGNFRRTVEIEDGSGSPIPLSGGAELYSADFKNTRIQNTDLTLQVPSAAEKIVIKISNEDNAPLGIQEITQEYAIDEIVFEKSSRGTYQLLYGNEEAEIPQYDIEEFQSFIEKETVSEAVLGSALQRPKAAEPKEKKVHWFQTEWVFNIIIGLISILLIAFILQKMTNVKK</sequence>
<gene>
    <name evidence="3" type="ORF">J9317_19895</name>
</gene>
<dbReference type="Proteomes" id="UP000682403">
    <property type="component" value="Unassembled WGS sequence"/>
</dbReference>
<comment type="caution">
    <text evidence="3">The sequence shown here is derived from an EMBL/GenBank/DDBJ whole genome shotgun (WGS) entry which is preliminary data.</text>
</comment>
<evidence type="ECO:0000313" key="4">
    <source>
        <dbReference type="Proteomes" id="UP000682403"/>
    </source>
</evidence>
<feature type="signal peptide" evidence="2">
    <location>
        <begin position="1"/>
        <end position="26"/>
    </location>
</feature>
<accession>A0ABS5LJU7</accession>
<evidence type="ECO:0000256" key="2">
    <source>
        <dbReference type="SAM" id="SignalP"/>
    </source>
</evidence>
<evidence type="ECO:0000256" key="1">
    <source>
        <dbReference type="SAM" id="Phobius"/>
    </source>
</evidence>
<reference evidence="3 4" key="1">
    <citation type="submission" date="2021-04" db="EMBL/GenBank/DDBJ databases">
        <title>Metabacillus sp. strain KIGAM252 whole genome sequence.</title>
        <authorList>
            <person name="Seo M.-J."/>
            <person name="Cho E.-S."/>
            <person name="Hwang C.Y."/>
            <person name="Yoon D.J."/>
        </authorList>
    </citation>
    <scope>NUCLEOTIDE SEQUENCE [LARGE SCALE GENOMIC DNA]</scope>
    <source>
        <strain evidence="3 4">KIGAM252</strain>
    </source>
</reference>